<protein>
    <recommendedName>
        <fullName evidence="1">2EXR domain-containing protein</fullName>
    </recommendedName>
</protein>
<reference evidence="2 3" key="1">
    <citation type="submission" date="2016-04" db="EMBL/GenBank/DDBJ databases">
        <title>A degradative enzymes factory behind the ericoid mycorrhizal symbiosis.</title>
        <authorList>
            <consortium name="DOE Joint Genome Institute"/>
            <person name="Martino E."/>
            <person name="Morin E."/>
            <person name="Grelet G."/>
            <person name="Kuo A."/>
            <person name="Kohler A."/>
            <person name="Daghino S."/>
            <person name="Barry K."/>
            <person name="Choi C."/>
            <person name="Cichocki N."/>
            <person name="Clum A."/>
            <person name="Copeland A."/>
            <person name="Hainaut M."/>
            <person name="Haridas S."/>
            <person name="Labutti K."/>
            <person name="Lindquist E."/>
            <person name="Lipzen A."/>
            <person name="Khouja H.-R."/>
            <person name="Murat C."/>
            <person name="Ohm R."/>
            <person name="Olson A."/>
            <person name="Spatafora J."/>
            <person name="Veneault-Fourrey C."/>
            <person name="Henrissat B."/>
            <person name="Grigoriev I."/>
            <person name="Martin F."/>
            <person name="Perotto S."/>
        </authorList>
    </citation>
    <scope>NUCLEOTIDE SEQUENCE [LARGE SCALE GENOMIC DNA]</scope>
    <source>
        <strain evidence="2 3">F</strain>
    </source>
</reference>
<feature type="domain" description="2EXR" evidence="1">
    <location>
        <begin position="27"/>
        <end position="113"/>
    </location>
</feature>
<name>A0A2J6R3A4_HYAVF</name>
<dbReference type="PANTHER" id="PTHR35910">
    <property type="entry name" value="2EXR DOMAIN-CONTAINING PROTEIN"/>
    <property type="match status" value="1"/>
</dbReference>
<keyword evidence="3" id="KW-1185">Reference proteome</keyword>
<dbReference type="AlphaFoldDB" id="A0A2J6R3A4"/>
<dbReference type="Proteomes" id="UP000235786">
    <property type="component" value="Unassembled WGS sequence"/>
</dbReference>
<dbReference type="PANTHER" id="PTHR35910:SF6">
    <property type="entry name" value="2EXR DOMAIN-CONTAINING PROTEIN"/>
    <property type="match status" value="1"/>
</dbReference>
<sequence>MTRLQQLCHQLPKLFLPSLQSPALTTFNLFSKLPIEIRHTIWKHAAMVSRTIELTTEYLDRQTYEFQSRAPAIMHTSQESRSEGKGYYQRCVEKASDDPSPRAVPNIIWINFAVGWISLRSYSSTDPAFELEKESLNFDQSVLHQIRRLGILDHRCLRPYFVLPKIKWLSQLQQLCKLAAATRMWQARCYGYIRPKTILEKDQVHQIAKKMASDWIEKCLKDIGLKNVQLRVGVPYDATHNRDAFGQE</sequence>
<dbReference type="InterPro" id="IPR045518">
    <property type="entry name" value="2EXR"/>
</dbReference>
<dbReference type="EMBL" id="KZ613957">
    <property type="protein sequence ID" value="PMD33001.1"/>
    <property type="molecule type" value="Genomic_DNA"/>
</dbReference>
<accession>A0A2J6R3A4</accession>
<gene>
    <name evidence="2" type="ORF">L207DRAFT_535707</name>
</gene>
<evidence type="ECO:0000313" key="3">
    <source>
        <dbReference type="Proteomes" id="UP000235786"/>
    </source>
</evidence>
<evidence type="ECO:0000313" key="2">
    <source>
        <dbReference type="EMBL" id="PMD33001.1"/>
    </source>
</evidence>
<dbReference type="Pfam" id="PF20150">
    <property type="entry name" value="2EXR"/>
    <property type="match status" value="1"/>
</dbReference>
<evidence type="ECO:0000259" key="1">
    <source>
        <dbReference type="Pfam" id="PF20150"/>
    </source>
</evidence>
<proteinExistence type="predicted"/>
<dbReference type="OrthoDB" id="3565000at2759"/>
<organism evidence="2 3">
    <name type="scientific">Hyaloscypha variabilis (strain UAMH 11265 / GT02V1 / F)</name>
    <name type="common">Meliniomyces variabilis</name>
    <dbReference type="NCBI Taxonomy" id="1149755"/>
    <lineage>
        <taxon>Eukaryota</taxon>
        <taxon>Fungi</taxon>
        <taxon>Dikarya</taxon>
        <taxon>Ascomycota</taxon>
        <taxon>Pezizomycotina</taxon>
        <taxon>Leotiomycetes</taxon>
        <taxon>Helotiales</taxon>
        <taxon>Hyaloscyphaceae</taxon>
        <taxon>Hyaloscypha</taxon>
        <taxon>Hyaloscypha variabilis</taxon>
    </lineage>
</organism>